<keyword evidence="8" id="KW-0915">Sodium</keyword>
<evidence type="ECO:0000256" key="11">
    <source>
        <dbReference type="ARBA" id="ARBA00023201"/>
    </source>
</evidence>
<keyword evidence="6" id="KW-0769">Symport</keyword>
<feature type="transmembrane region" description="Helical" evidence="13">
    <location>
        <begin position="483"/>
        <end position="504"/>
    </location>
</feature>
<feature type="chain" id="PRO_5046759655" evidence="14">
    <location>
        <begin position="25"/>
        <end position="607"/>
    </location>
</feature>
<dbReference type="InterPro" id="IPR018212">
    <property type="entry name" value="Na/solute_symporter_CS"/>
</dbReference>
<protein>
    <submittedName>
        <fullName evidence="15">Cation acetate symporter</fullName>
    </submittedName>
</protein>
<feature type="signal peptide" evidence="14">
    <location>
        <begin position="1"/>
        <end position="24"/>
    </location>
</feature>
<sequence>MIKSTLQRLSITSLMLATSLPTWAAGAIEGAVEKRHDLNIPAIVMFLIFVAFTLGITYWAARRTKSAKDFYAAGGGISGFQNGLAIAGDYMSAASFLGISAMVFGVGYDGLIYSIGFLVGWPLITFLIAERLRNLGKYTFADVASYRLAQTPVRIFAATGTLVVVALYLIAQMVGAGKLIQVLFGMDYTYAVILVGILMIMYVTFGGMLATTWVQIIKAILLLSGATFMAFMVMKHVGFSFETLFQQAVAVKHAGAEALALKANVAAEAAAAAVSSNAPNASAAVASAAAASKAAVAAAKANIMAPGGLVSNPIDAISLGMALMFGTAGLPHILMRFFTVSNAKEARKSVFFATGFIGYFYILTFIIGFGAIVLLSGEAGMKFKEVSGALIGGSNMAAIHLSDAVGGDLFLGFISAVAFATILAVVAGLTLSGASAVSHDIYASVIKKGKANEADEIRVSKMTTIALGVLAMFLGIAFEKQNIAFMVGLAFSIAASANFPVLFLSMFWKGLTTRGAVIGGFVGLISALALIILGPSVWVEVLGHEKGSEWFPYKNPTIFSMTLAFITIWLVSVLDTSKQAAEERAKFLPQFIRSMTGIGAEGATDKH</sequence>
<feature type="transmembrane region" description="Helical" evidence="13">
    <location>
        <begin position="459"/>
        <end position="477"/>
    </location>
</feature>
<dbReference type="InterPro" id="IPR050277">
    <property type="entry name" value="Sodium:Solute_Symporter"/>
</dbReference>
<feature type="transmembrane region" description="Helical" evidence="13">
    <location>
        <begin position="350"/>
        <end position="375"/>
    </location>
</feature>
<evidence type="ECO:0000256" key="6">
    <source>
        <dbReference type="ARBA" id="ARBA00022847"/>
    </source>
</evidence>
<keyword evidence="9" id="KW-0406">Ion transport</keyword>
<evidence type="ECO:0000256" key="3">
    <source>
        <dbReference type="ARBA" id="ARBA00022448"/>
    </source>
</evidence>
<evidence type="ECO:0000313" key="15">
    <source>
        <dbReference type="EMBL" id="QZA76912.1"/>
    </source>
</evidence>
<feature type="transmembrane region" description="Helical" evidence="13">
    <location>
        <begin position="216"/>
        <end position="234"/>
    </location>
</feature>
<evidence type="ECO:0000256" key="13">
    <source>
        <dbReference type="SAM" id="Phobius"/>
    </source>
</evidence>
<dbReference type="Proteomes" id="UP000825679">
    <property type="component" value="Chromosome"/>
</dbReference>
<keyword evidence="14" id="KW-0732">Signal</keyword>
<evidence type="ECO:0000256" key="7">
    <source>
        <dbReference type="ARBA" id="ARBA00022989"/>
    </source>
</evidence>
<name>A0ABX8Z2W6_9NEIS</name>
<comment type="subcellular location">
    <subcellularLocation>
        <location evidence="1">Cell membrane</location>
        <topology evidence="1">Multi-pass membrane protein</topology>
    </subcellularLocation>
</comment>
<dbReference type="PROSITE" id="PS50283">
    <property type="entry name" value="NA_SOLUT_SYMP_3"/>
    <property type="match status" value="1"/>
</dbReference>
<accession>A0ABX8Z2W6</accession>
<feature type="transmembrane region" description="Helical" evidence="13">
    <location>
        <begin position="155"/>
        <end position="176"/>
    </location>
</feature>
<feature type="transmembrane region" description="Helical" evidence="13">
    <location>
        <begin position="410"/>
        <end position="438"/>
    </location>
</feature>
<keyword evidence="10 13" id="KW-0472">Membrane</keyword>
<evidence type="ECO:0000256" key="14">
    <source>
        <dbReference type="SAM" id="SignalP"/>
    </source>
</evidence>
<dbReference type="CDD" id="cd11480">
    <property type="entry name" value="SLC5sbd_u4"/>
    <property type="match status" value="1"/>
</dbReference>
<evidence type="ECO:0000256" key="2">
    <source>
        <dbReference type="ARBA" id="ARBA00006434"/>
    </source>
</evidence>
<dbReference type="InterPro" id="IPR001734">
    <property type="entry name" value="Na/solute_symporter"/>
</dbReference>
<dbReference type="EMBL" id="CP081150">
    <property type="protein sequence ID" value="QZA76912.1"/>
    <property type="molecule type" value="Genomic_DNA"/>
</dbReference>
<evidence type="ECO:0000256" key="8">
    <source>
        <dbReference type="ARBA" id="ARBA00023053"/>
    </source>
</evidence>
<evidence type="ECO:0000256" key="9">
    <source>
        <dbReference type="ARBA" id="ARBA00023065"/>
    </source>
</evidence>
<organism evidence="15 16">
    <name type="scientific">Deefgea tanakiae</name>
    <dbReference type="NCBI Taxonomy" id="2865840"/>
    <lineage>
        <taxon>Bacteria</taxon>
        <taxon>Pseudomonadati</taxon>
        <taxon>Pseudomonadota</taxon>
        <taxon>Betaproteobacteria</taxon>
        <taxon>Neisseriales</taxon>
        <taxon>Chitinibacteraceae</taxon>
        <taxon>Deefgea</taxon>
    </lineage>
</organism>
<keyword evidence="11" id="KW-0739">Sodium transport</keyword>
<keyword evidence="4" id="KW-1003">Cell membrane</keyword>
<dbReference type="PANTHER" id="PTHR48086">
    <property type="entry name" value="SODIUM/PROLINE SYMPORTER-RELATED"/>
    <property type="match status" value="1"/>
</dbReference>
<gene>
    <name evidence="15" type="ORF">K4H28_11370</name>
</gene>
<comment type="similarity">
    <text evidence="2 12">Belongs to the sodium:solute symporter (SSF) (TC 2.A.21) family.</text>
</comment>
<keyword evidence="16" id="KW-1185">Reference proteome</keyword>
<keyword evidence="5 13" id="KW-0812">Transmembrane</keyword>
<dbReference type="Gene3D" id="1.20.1730.10">
    <property type="entry name" value="Sodium/glucose cotransporter"/>
    <property type="match status" value="1"/>
</dbReference>
<evidence type="ECO:0000256" key="4">
    <source>
        <dbReference type="ARBA" id="ARBA00022475"/>
    </source>
</evidence>
<feature type="transmembrane region" description="Helical" evidence="13">
    <location>
        <begin position="558"/>
        <end position="576"/>
    </location>
</feature>
<keyword evidence="3" id="KW-0813">Transport</keyword>
<dbReference type="NCBIfam" id="TIGR00813">
    <property type="entry name" value="sss"/>
    <property type="match status" value="1"/>
</dbReference>
<evidence type="ECO:0000256" key="5">
    <source>
        <dbReference type="ARBA" id="ARBA00022692"/>
    </source>
</evidence>
<reference evidence="15 16" key="1">
    <citation type="submission" date="2021-08" db="EMBL/GenBank/DDBJ databases">
        <title>complete genome sequencing of Deefgea sp. D25.</title>
        <authorList>
            <person name="Bae J.-W."/>
            <person name="Gim D.-H."/>
        </authorList>
    </citation>
    <scope>NUCLEOTIDE SEQUENCE [LARGE SCALE GENOMIC DNA]</scope>
    <source>
        <strain evidence="15 16">D25</strain>
    </source>
</reference>
<feature type="transmembrane region" description="Helical" evidence="13">
    <location>
        <begin position="82"/>
        <end position="104"/>
    </location>
</feature>
<evidence type="ECO:0000256" key="12">
    <source>
        <dbReference type="RuleBase" id="RU362091"/>
    </source>
</evidence>
<feature type="transmembrane region" description="Helical" evidence="13">
    <location>
        <begin position="110"/>
        <end position="129"/>
    </location>
</feature>
<dbReference type="PANTHER" id="PTHR48086:SF6">
    <property type="entry name" value="CATION_ACETATE SYMPORTER ACTP"/>
    <property type="match status" value="1"/>
</dbReference>
<feature type="transmembrane region" description="Helical" evidence="13">
    <location>
        <begin position="188"/>
        <end position="209"/>
    </location>
</feature>
<evidence type="ECO:0000256" key="1">
    <source>
        <dbReference type="ARBA" id="ARBA00004651"/>
    </source>
</evidence>
<dbReference type="NCBIfam" id="NF006903">
    <property type="entry name" value="PRK09395.1"/>
    <property type="match status" value="1"/>
</dbReference>
<dbReference type="Pfam" id="PF00474">
    <property type="entry name" value="SSF"/>
    <property type="match status" value="1"/>
</dbReference>
<keyword evidence="7 13" id="KW-1133">Transmembrane helix</keyword>
<dbReference type="InterPro" id="IPR038377">
    <property type="entry name" value="Na/Glc_symporter_sf"/>
</dbReference>
<evidence type="ECO:0000256" key="10">
    <source>
        <dbReference type="ARBA" id="ARBA00023136"/>
    </source>
</evidence>
<evidence type="ECO:0000313" key="16">
    <source>
        <dbReference type="Proteomes" id="UP000825679"/>
    </source>
</evidence>
<proteinExistence type="inferred from homology"/>
<feature type="transmembrane region" description="Helical" evidence="13">
    <location>
        <begin position="516"/>
        <end position="538"/>
    </location>
</feature>
<dbReference type="PROSITE" id="PS00456">
    <property type="entry name" value="NA_SOLUT_SYMP_1"/>
    <property type="match status" value="1"/>
</dbReference>
<feature type="transmembrane region" description="Helical" evidence="13">
    <location>
        <begin position="40"/>
        <end position="61"/>
    </location>
</feature>
<feature type="transmembrane region" description="Helical" evidence="13">
    <location>
        <begin position="316"/>
        <end position="338"/>
    </location>
</feature>